<dbReference type="EMBL" id="HG688795">
    <property type="protein sequence ID" value="CDI73732.1"/>
    <property type="molecule type" value="Genomic_DNA"/>
</dbReference>
<dbReference type="AlphaFoldDB" id="U6G2M7"/>
<reference evidence="1" key="2">
    <citation type="submission" date="2013-10" db="EMBL/GenBank/DDBJ databases">
        <authorList>
            <person name="Aslett M."/>
        </authorList>
    </citation>
    <scope>NUCLEOTIDE SEQUENCE [LARGE SCALE GENOMIC DNA]</scope>
    <source>
        <strain evidence="1">Houghton</strain>
    </source>
</reference>
<reference evidence="1" key="1">
    <citation type="submission" date="2013-10" db="EMBL/GenBank/DDBJ databases">
        <title>Genomic analysis of the causative agents of coccidiosis in chickens.</title>
        <authorList>
            <person name="Reid A.J."/>
            <person name="Blake D."/>
            <person name="Billington K."/>
            <person name="Browne H."/>
            <person name="Dunn M."/>
            <person name="Hung S."/>
            <person name="Kawahara F."/>
            <person name="Miranda-Saavedra D."/>
            <person name="Mourier T."/>
            <person name="Nagra H."/>
            <person name="Otto T.D."/>
            <person name="Rawlings N."/>
            <person name="Sanchez A."/>
            <person name="Sanders M."/>
            <person name="Subramaniam C."/>
            <person name="Tay Y."/>
            <person name="Dear P."/>
            <person name="Doerig C."/>
            <person name="Gruber A."/>
            <person name="Parkinson J."/>
            <person name="Shirley M."/>
            <person name="Wan K.L."/>
            <person name="Berriman M."/>
            <person name="Tomley F."/>
            <person name="Pain A."/>
        </authorList>
    </citation>
    <scope>NUCLEOTIDE SEQUENCE [LARGE SCALE GENOMIC DNA]</scope>
    <source>
        <strain evidence="1">Houghton</strain>
    </source>
</reference>
<protein>
    <submittedName>
        <fullName evidence="1">Uncharacterized protein</fullName>
    </submittedName>
</protein>
<dbReference type="OrthoDB" id="408631at2759"/>
<evidence type="ECO:0000313" key="1">
    <source>
        <dbReference type="EMBL" id="CDI73732.1"/>
    </source>
</evidence>
<proteinExistence type="predicted"/>
<accession>U6G2M7</accession>
<organism evidence="1 2">
    <name type="scientific">Eimeria praecox</name>
    <dbReference type="NCBI Taxonomy" id="51316"/>
    <lineage>
        <taxon>Eukaryota</taxon>
        <taxon>Sar</taxon>
        <taxon>Alveolata</taxon>
        <taxon>Apicomplexa</taxon>
        <taxon>Conoidasida</taxon>
        <taxon>Coccidia</taxon>
        <taxon>Eucoccidiorida</taxon>
        <taxon>Eimeriorina</taxon>
        <taxon>Eimeriidae</taxon>
        <taxon>Eimeria</taxon>
    </lineage>
</organism>
<name>U6G2M7_9EIME</name>
<sequence length="256" mass="28640">MTASPTPRKPTIWYMIAPLSSQRLFYTDLSLVENLYTVMAYLMARPQYLAHLHDIAHFRERSDVAMGDFMMRVSQPVAFRVSLTLEASYESHAEEDGVEDWAAAPKNPPDILTYDEVYVKRKLQPPTDPESVIIDRPHSFAPEIPPQLLPHHPLDASASPSLDKTQNAQQLNTIGLRLYTPATCSGAPDLPSSPHASAACKEFHWQLLRATRKAVGIDGIYAFDVKSEAINLEGLEQIPPHKEQQVCHRLSQAEAC</sequence>
<dbReference type="VEuPathDB" id="ToxoDB:EPH_0000400"/>
<keyword evidence="2" id="KW-1185">Reference proteome</keyword>
<evidence type="ECO:0000313" key="2">
    <source>
        <dbReference type="Proteomes" id="UP000018201"/>
    </source>
</evidence>
<gene>
    <name evidence="1" type="ORF">EPH_0000400</name>
</gene>
<dbReference type="Proteomes" id="UP000018201">
    <property type="component" value="Unassembled WGS sequence"/>
</dbReference>